<dbReference type="InterPro" id="IPR003004">
    <property type="entry name" value="GspF/PilC"/>
</dbReference>
<dbReference type="PROSITE" id="PS00874">
    <property type="entry name" value="T2SP_F"/>
    <property type="match status" value="1"/>
</dbReference>
<evidence type="ECO:0000256" key="5">
    <source>
        <dbReference type="ARBA" id="ARBA00022475"/>
    </source>
</evidence>
<evidence type="ECO:0000256" key="4">
    <source>
        <dbReference type="ARBA" id="ARBA00022448"/>
    </source>
</evidence>
<evidence type="ECO:0000256" key="1">
    <source>
        <dbReference type="ARBA" id="ARBA00002684"/>
    </source>
</evidence>
<comment type="subcellular location">
    <subcellularLocation>
        <location evidence="10">Cell inner membrane</location>
        <topology evidence="10">Multi-pass membrane protein</topology>
    </subcellularLocation>
    <subcellularLocation>
        <location evidence="2">Cell membrane</location>
        <topology evidence="2">Multi-pass membrane protein</topology>
    </subcellularLocation>
</comment>
<proteinExistence type="inferred from homology"/>
<evidence type="ECO:0000313" key="13">
    <source>
        <dbReference type="EMBL" id="GMM60669.1"/>
    </source>
</evidence>
<feature type="transmembrane region" description="Helical" evidence="11">
    <location>
        <begin position="221"/>
        <end position="248"/>
    </location>
</feature>
<evidence type="ECO:0000256" key="11">
    <source>
        <dbReference type="SAM" id="Phobius"/>
    </source>
</evidence>
<keyword evidence="6 10" id="KW-0812">Transmembrane</keyword>
<organism evidence="13 14">
    <name type="scientific">Novosphingobium pituita</name>
    <dbReference type="NCBI Taxonomy" id="3056842"/>
    <lineage>
        <taxon>Bacteria</taxon>
        <taxon>Pseudomonadati</taxon>
        <taxon>Pseudomonadota</taxon>
        <taxon>Alphaproteobacteria</taxon>
        <taxon>Sphingomonadales</taxon>
        <taxon>Sphingomonadaceae</taxon>
        <taxon>Novosphingobium</taxon>
    </lineage>
</organism>
<evidence type="ECO:0000256" key="9">
    <source>
        <dbReference type="ARBA" id="ARBA00030750"/>
    </source>
</evidence>
<evidence type="ECO:0000256" key="2">
    <source>
        <dbReference type="ARBA" id="ARBA00004651"/>
    </source>
</evidence>
<feature type="transmembrane region" description="Helical" evidence="11">
    <location>
        <begin position="385"/>
        <end position="406"/>
    </location>
</feature>
<keyword evidence="8 11" id="KW-0472">Membrane</keyword>
<dbReference type="Proteomes" id="UP001187221">
    <property type="component" value="Unassembled WGS sequence"/>
</dbReference>
<dbReference type="PANTHER" id="PTHR30012:SF0">
    <property type="entry name" value="TYPE II SECRETION SYSTEM PROTEIN F-RELATED"/>
    <property type="match status" value="1"/>
</dbReference>
<dbReference type="PANTHER" id="PTHR30012">
    <property type="entry name" value="GENERAL SECRETION PATHWAY PROTEIN"/>
    <property type="match status" value="1"/>
</dbReference>
<keyword evidence="14" id="KW-1185">Reference proteome</keyword>
<evidence type="ECO:0000256" key="10">
    <source>
        <dbReference type="RuleBase" id="RU003923"/>
    </source>
</evidence>
<keyword evidence="7 11" id="KW-1133">Transmembrane helix</keyword>
<feature type="domain" description="Type II secretion system protein GspF" evidence="12">
    <location>
        <begin position="283"/>
        <end position="404"/>
    </location>
</feature>
<evidence type="ECO:0000259" key="12">
    <source>
        <dbReference type="Pfam" id="PF00482"/>
    </source>
</evidence>
<evidence type="ECO:0000256" key="3">
    <source>
        <dbReference type="ARBA" id="ARBA00005745"/>
    </source>
</evidence>
<protein>
    <recommendedName>
        <fullName evidence="9">General secretion pathway protein F</fullName>
    </recommendedName>
</protein>
<dbReference type="PRINTS" id="PR00812">
    <property type="entry name" value="BCTERIALGSPF"/>
</dbReference>
<feature type="domain" description="Type II secretion system protein GspF" evidence="12">
    <location>
        <begin position="80"/>
        <end position="202"/>
    </location>
</feature>
<keyword evidence="5" id="KW-1003">Cell membrane</keyword>
<reference evidence="13 14" key="1">
    <citation type="submission" date="2023-06" db="EMBL/GenBank/DDBJ databases">
        <title>Draft genome sequence of Novosphingobium sp. strain IK01.</title>
        <authorList>
            <person name="Hatamoto M."/>
            <person name="Ikarashi T."/>
            <person name="Yamaguchi T."/>
        </authorList>
    </citation>
    <scope>NUCLEOTIDE SEQUENCE [LARGE SCALE GENOMIC DNA]</scope>
    <source>
        <strain evidence="13 14">IK01</strain>
    </source>
</reference>
<feature type="transmembrane region" description="Helical" evidence="11">
    <location>
        <begin position="178"/>
        <end position="201"/>
    </location>
</feature>
<name>A0ABQ6P5Y0_9SPHN</name>
<evidence type="ECO:0000256" key="8">
    <source>
        <dbReference type="ARBA" id="ARBA00023136"/>
    </source>
</evidence>
<dbReference type="Pfam" id="PF00482">
    <property type="entry name" value="T2SSF"/>
    <property type="match status" value="2"/>
</dbReference>
<gene>
    <name evidence="13" type="primary">gspF</name>
    <name evidence="13" type="ORF">NUTIK01_14460</name>
</gene>
<evidence type="ECO:0000313" key="14">
    <source>
        <dbReference type="Proteomes" id="UP001187221"/>
    </source>
</evidence>
<sequence length="414" mass="43215">MRAERFAFRAVDRGGRLREGQMTADGAGQVNEQLAARGWEVLQVAPVDAASGGEKGSAKGGGEADERRLLRLSLRQRALFTRQLAALAAVCPLEEALRTMARQAQHPRERAVVGRVHAGVCEGLTLAEAMKRAGRAFPTVYRAMIAAGENAGRLPLIAGRLADLTDRQAHVRGRLGAALAYPAALCLVALGVVTGLMVAVVPRVVEQFDAASRQLPWLTRVVIALSNGLAAWGWLFGLLVVLAGFGLVRGLGWPPFRARFDAGLLRVPLLGSLWRDAQAAALARTLATMIEAQLPLLDGLRLAAGTAVNTVHRRALIDVAGGVREGGSLAGGLAQAGVFPPLLVAMAASGEASGQLGPLLTSAADALDRAFEATCATALALLEPAIIVVMGALVALIILSILLPILQLQTLTGP</sequence>
<dbReference type="InterPro" id="IPR018076">
    <property type="entry name" value="T2SS_GspF_dom"/>
</dbReference>
<dbReference type="RefSeq" id="WP_317974443.1">
    <property type="nucleotide sequence ID" value="NZ_BTFW01000001.1"/>
</dbReference>
<evidence type="ECO:0000256" key="6">
    <source>
        <dbReference type="ARBA" id="ARBA00022692"/>
    </source>
</evidence>
<dbReference type="EMBL" id="BTFW01000001">
    <property type="protein sequence ID" value="GMM60669.1"/>
    <property type="molecule type" value="Genomic_DNA"/>
</dbReference>
<keyword evidence="4 10" id="KW-0813">Transport</keyword>
<dbReference type="InterPro" id="IPR042094">
    <property type="entry name" value="T2SS_GspF_sf"/>
</dbReference>
<dbReference type="Gene3D" id="1.20.81.30">
    <property type="entry name" value="Type II secretion system (T2SS), domain F"/>
    <property type="match status" value="2"/>
</dbReference>
<comment type="function">
    <text evidence="1">Component of the type II secretion system inner membrane complex required for the energy-dependent secretion of extracellular factors such as proteases and toxins from the periplasm.</text>
</comment>
<accession>A0ABQ6P5Y0</accession>
<comment type="caution">
    <text evidence="13">The sequence shown here is derived from an EMBL/GenBank/DDBJ whole genome shotgun (WGS) entry which is preliminary data.</text>
</comment>
<comment type="similarity">
    <text evidence="3 10">Belongs to the GSP F family.</text>
</comment>
<dbReference type="InterPro" id="IPR001992">
    <property type="entry name" value="T2SS_GspF/T4SS_PilC_CS"/>
</dbReference>
<evidence type="ECO:0000256" key="7">
    <source>
        <dbReference type="ARBA" id="ARBA00022989"/>
    </source>
</evidence>